<dbReference type="KEGG" id="pcat:Pcatena_08820"/>
<dbReference type="HAMAP" id="MF_01899">
    <property type="entry name" value="RNase_D"/>
    <property type="match status" value="1"/>
</dbReference>
<dbReference type="InterPro" id="IPR012337">
    <property type="entry name" value="RNaseH-like_sf"/>
</dbReference>
<dbReference type="Pfam" id="PF00570">
    <property type="entry name" value="HRDC"/>
    <property type="match status" value="1"/>
</dbReference>
<sequence>MFISTYEELERFCERASSSPVLAVDTEFLRERTYRPRLCLIQLATSADDIAAVDPIAIRDLSPIARLFEDPSIVKILHACSQDLEVIDGAMGCVPSPMFDTQLAAAFLGHRMQLGYGALVESYTGVHLAKAESLTDWSRRPLDPEQLVYAEDDVRYLPGIYEQMRSELVDRDRLSMVLPEMQALLDPSHYRHDPMLAYQHLKRVSSLTRRQLAVAREACGWRERLAAKRDIPRKWVLSDEVLVEVCRRAPADEQRLRRIRGTEQLSERDSAALLHAISRGLSCPASNYPSVPRRSRPSGEQESVVDLMYAMLRIISERSGVATQLIATRDELLDFMSGEEGASLSQGWRYELAGRQLEGLLSGSCGLTVKDGRVEIL</sequence>
<dbReference type="PANTHER" id="PTHR47649">
    <property type="entry name" value="RIBONUCLEASE D"/>
    <property type="match status" value="1"/>
</dbReference>
<dbReference type="SUPFAM" id="SSF47819">
    <property type="entry name" value="HRDC-like"/>
    <property type="match status" value="2"/>
</dbReference>
<evidence type="ECO:0000256" key="3">
    <source>
        <dbReference type="ARBA" id="ARBA00022722"/>
    </source>
</evidence>
<keyword evidence="4 6" id="KW-0378">Hydrolase</keyword>
<comment type="function">
    <text evidence="6">Exonuclease involved in the 3' processing of various precursor tRNAs. Initiates hydrolysis at the 3'-terminus of an RNA molecule and releases 5'-mononucleotides.</text>
</comment>
<organism evidence="8 9">
    <name type="scientific">Parolsenella catena</name>
    <dbReference type="NCBI Taxonomy" id="2003188"/>
    <lineage>
        <taxon>Bacteria</taxon>
        <taxon>Bacillati</taxon>
        <taxon>Actinomycetota</taxon>
        <taxon>Coriobacteriia</taxon>
        <taxon>Coriobacteriales</taxon>
        <taxon>Atopobiaceae</taxon>
        <taxon>Parolsenella</taxon>
    </lineage>
</organism>
<evidence type="ECO:0000259" key="7">
    <source>
        <dbReference type="PROSITE" id="PS50967"/>
    </source>
</evidence>
<proteinExistence type="inferred from homology"/>
<dbReference type="InterPro" id="IPR002562">
    <property type="entry name" value="3'-5'_exonuclease_dom"/>
</dbReference>
<name>A0A3G9KAQ8_9ACTN</name>
<reference evidence="9" key="1">
    <citation type="submission" date="2018-11" db="EMBL/GenBank/DDBJ databases">
        <title>Comparative genomics of Parolsenella catena and Libanicoccus massiliensis: Reclassification of Libanicoccus massiliensis as Parolsenella massiliensis comb. nov.</title>
        <authorList>
            <person name="Sakamoto M."/>
            <person name="Ikeyama N."/>
            <person name="Murakami T."/>
            <person name="Mori H."/>
            <person name="Yuki M."/>
            <person name="Ohkuma M."/>
        </authorList>
    </citation>
    <scope>NUCLEOTIDE SEQUENCE [LARGE SCALE GENOMIC DNA]</scope>
    <source>
        <strain evidence="9">JCM 31932</strain>
    </source>
</reference>
<comment type="subcellular location">
    <subcellularLocation>
        <location evidence="6">Cytoplasm</location>
    </subcellularLocation>
</comment>
<dbReference type="GO" id="GO:0033890">
    <property type="term" value="F:ribonuclease D activity"/>
    <property type="evidence" value="ECO:0007669"/>
    <property type="project" value="UniProtKB-UniRule"/>
</dbReference>
<dbReference type="PROSITE" id="PS50967">
    <property type="entry name" value="HRDC"/>
    <property type="match status" value="1"/>
</dbReference>
<dbReference type="InterPro" id="IPR010997">
    <property type="entry name" value="HRDC-like_sf"/>
</dbReference>
<keyword evidence="9" id="KW-1185">Reference proteome</keyword>
<keyword evidence="5 6" id="KW-0269">Exonuclease</keyword>
<dbReference type="PANTHER" id="PTHR47649:SF1">
    <property type="entry name" value="RIBONUCLEASE D"/>
    <property type="match status" value="1"/>
</dbReference>
<dbReference type="SUPFAM" id="SSF53098">
    <property type="entry name" value="Ribonuclease H-like"/>
    <property type="match status" value="1"/>
</dbReference>
<dbReference type="GO" id="GO:0008408">
    <property type="term" value="F:3'-5' exonuclease activity"/>
    <property type="evidence" value="ECO:0007669"/>
    <property type="project" value="InterPro"/>
</dbReference>
<dbReference type="GO" id="GO:0000166">
    <property type="term" value="F:nucleotide binding"/>
    <property type="evidence" value="ECO:0007669"/>
    <property type="project" value="InterPro"/>
</dbReference>
<accession>A0A3G9KAQ8</accession>
<evidence type="ECO:0000313" key="9">
    <source>
        <dbReference type="Proteomes" id="UP000273154"/>
    </source>
</evidence>
<dbReference type="AlphaFoldDB" id="A0A3G9KAQ8"/>
<dbReference type="GO" id="GO:0003676">
    <property type="term" value="F:nucleic acid binding"/>
    <property type="evidence" value="ECO:0007669"/>
    <property type="project" value="InterPro"/>
</dbReference>
<keyword evidence="1 6" id="KW-0963">Cytoplasm</keyword>
<comment type="cofactor">
    <cofactor evidence="6">
        <name>a divalent metal cation</name>
        <dbReference type="ChEBI" id="CHEBI:60240"/>
    </cofactor>
</comment>
<dbReference type="InterPro" id="IPR002121">
    <property type="entry name" value="HRDC_dom"/>
</dbReference>
<comment type="catalytic activity">
    <reaction evidence="6">
        <text>Exonucleolytic cleavage that removes extra residues from the 3'-terminus of tRNA to produce 5'-mononucleotides.</text>
        <dbReference type="EC" id="3.1.13.5"/>
    </reaction>
</comment>
<dbReference type="OrthoDB" id="144122at2"/>
<evidence type="ECO:0000256" key="1">
    <source>
        <dbReference type="ARBA" id="ARBA00022490"/>
    </source>
</evidence>
<keyword evidence="3 6" id="KW-0540">Nuclease</keyword>
<dbReference type="Gene3D" id="3.30.420.10">
    <property type="entry name" value="Ribonuclease H-like superfamily/Ribonuclease H"/>
    <property type="match status" value="1"/>
</dbReference>
<dbReference type="InterPro" id="IPR006292">
    <property type="entry name" value="RNase_D"/>
</dbReference>
<evidence type="ECO:0000256" key="6">
    <source>
        <dbReference type="HAMAP-Rule" id="MF_01899"/>
    </source>
</evidence>
<dbReference type="InterPro" id="IPR036397">
    <property type="entry name" value="RNaseH_sf"/>
</dbReference>
<evidence type="ECO:0000256" key="4">
    <source>
        <dbReference type="ARBA" id="ARBA00022801"/>
    </source>
</evidence>
<evidence type="ECO:0000313" key="8">
    <source>
        <dbReference type="EMBL" id="BBH50295.1"/>
    </source>
</evidence>
<dbReference type="GeneID" id="88849015"/>
<dbReference type="CDD" id="cd06142">
    <property type="entry name" value="RNaseD_exo"/>
    <property type="match status" value="1"/>
</dbReference>
<gene>
    <name evidence="6 8" type="primary">rnd</name>
    <name evidence="8" type="ORF">Pcatena_08820</name>
</gene>
<evidence type="ECO:0000256" key="5">
    <source>
        <dbReference type="ARBA" id="ARBA00022839"/>
    </source>
</evidence>
<dbReference type="EMBL" id="AP019367">
    <property type="protein sequence ID" value="BBH50295.1"/>
    <property type="molecule type" value="Genomic_DNA"/>
</dbReference>
<dbReference type="SMART" id="SM00474">
    <property type="entry name" value="35EXOc"/>
    <property type="match status" value="1"/>
</dbReference>
<feature type="domain" description="HRDC" evidence="7">
    <location>
        <begin position="208"/>
        <end position="287"/>
    </location>
</feature>
<dbReference type="EC" id="3.1.13.5" evidence="6"/>
<dbReference type="InterPro" id="IPR044876">
    <property type="entry name" value="HRDC_dom_sf"/>
</dbReference>
<keyword evidence="2 6" id="KW-0819">tRNA processing</keyword>
<dbReference type="Proteomes" id="UP000273154">
    <property type="component" value="Chromosome"/>
</dbReference>
<dbReference type="GO" id="GO:0005737">
    <property type="term" value="C:cytoplasm"/>
    <property type="evidence" value="ECO:0007669"/>
    <property type="project" value="UniProtKB-SubCell"/>
</dbReference>
<dbReference type="Gene3D" id="1.10.150.80">
    <property type="entry name" value="HRDC domain"/>
    <property type="match status" value="1"/>
</dbReference>
<protein>
    <recommendedName>
        <fullName evidence="6">Ribonuclease D</fullName>
        <shortName evidence="6">RNase D</shortName>
        <ecNumber evidence="6">3.1.13.5</ecNumber>
    </recommendedName>
</protein>
<dbReference type="InterPro" id="IPR051086">
    <property type="entry name" value="RNase_D-like"/>
</dbReference>
<dbReference type="GO" id="GO:0042780">
    <property type="term" value="P:tRNA 3'-end processing"/>
    <property type="evidence" value="ECO:0007669"/>
    <property type="project" value="UniProtKB-UniRule"/>
</dbReference>
<evidence type="ECO:0000256" key="2">
    <source>
        <dbReference type="ARBA" id="ARBA00022694"/>
    </source>
</evidence>
<dbReference type="RefSeq" id="WP_126422001.1">
    <property type="nucleotide sequence ID" value="NZ_AP019367.1"/>
</dbReference>
<comment type="similarity">
    <text evidence="6">Belongs to the RNase D family.</text>
</comment>
<dbReference type="NCBIfam" id="TIGR01388">
    <property type="entry name" value="rnd"/>
    <property type="match status" value="1"/>
</dbReference>
<dbReference type="Pfam" id="PF01612">
    <property type="entry name" value="DNA_pol_A_exo1"/>
    <property type="match status" value="1"/>
</dbReference>